<reference evidence="1" key="1">
    <citation type="submission" date="2013-01" db="EMBL/GenBank/DDBJ databases">
        <title>The Genome Sequence of Clostridium clostridioforme 90A6.</title>
        <authorList>
            <consortium name="The Broad Institute Genome Sequencing Platform"/>
            <person name="Earl A."/>
            <person name="Ward D."/>
            <person name="Feldgarden M."/>
            <person name="Gevers D."/>
            <person name="Courvalin P."/>
            <person name="Lambert T."/>
            <person name="Walker B."/>
            <person name="Young S.K."/>
            <person name="Zeng Q."/>
            <person name="Gargeya S."/>
            <person name="Fitzgerald M."/>
            <person name="Haas B."/>
            <person name="Abouelleil A."/>
            <person name="Alvarado L."/>
            <person name="Arachchi H.M."/>
            <person name="Berlin A.M."/>
            <person name="Chapman S.B."/>
            <person name="Dewar J."/>
            <person name="Goldberg J."/>
            <person name="Griggs A."/>
            <person name="Gujja S."/>
            <person name="Hansen M."/>
            <person name="Howarth C."/>
            <person name="Imamovic A."/>
            <person name="Larimer J."/>
            <person name="McCowan C."/>
            <person name="Murphy C."/>
            <person name="Neiman D."/>
            <person name="Pearson M."/>
            <person name="Priest M."/>
            <person name="Roberts A."/>
            <person name="Saif S."/>
            <person name="Shea T."/>
            <person name="Sisk P."/>
            <person name="Sykes S."/>
            <person name="Wortman J."/>
            <person name="Nusbaum C."/>
            <person name="Birren B."/>
        </authorList>
    </citation>
    <scope>NUCLEOTIDE SEQUENCE [LARGE SCALE GENOMIC DNA]</scope>
    <source>
        <strain evidence="1">90A6</strain>
    </source>
</reference>
<dbReference type="InterPro" id="IPR002514">
    <property type="entry name" value="Transposase_8"/>
</dbReference>
<dbReference type="GO" id="GO:0006313">
    <property type="term" value="P:DNA transposition"/>
    <property type="evidence" value="ECO:0007669"/>
    <property type="project" value="InterPro"/>
</dbReference>
<dbReference type="SUPFAM" id="SSF46689">
    <property type="entry name" value="Homeodomain-like"/>
    <property type="match status" value="1"/>
</dbReference>
<evidence type="ECO:0000313" key="1">
    <source>
        <dbReference type="EMBL" id="ENZ68052.1"/>
    </source>
</evidence>
<evidence type="ECO:0000313" key="2">
    <source>
        <dbReference type="Proteomes" id="UP000013180"/>
    </source>
</evidence>
<dbReference type="GO" id="GO:0003677">
    <property type="term" value="F:DNA binding"/>
    <property type="evidence" value="ECO:0007669"/>
    <property type="project" value="InterPro"/>
</dbReference>
<dbReference type="EMBL" id="AGYL01000009">
    <property type="protein sequence ID" value="ENZ68052.1"/>
    <property type="molecule type" value="Genomic_DNA"/>
</dbReference>
<organism evidence="1 2">
    <name type="scientific">[Clostridium] clostridioforme 90A6</name>
    <dbReference type="NCBI Taxonomy" id="999406"/>
    <lineage>
        <taxon>Bacteria</taxon>
        <taxon>Bacillati</taxon>
        <taxon>Bacillota</taxon>
        <taxon>Clostridia</taxon>
        <taxon>Lachnospirales</taxon>
        <taxon>Lachnospiraceae</taxon>
        <taxon>Enterocloster</taxon>
    </lineage>
</organism>
<protein>
    <recommendedName>
        <fullName evidence="3">Transposase</fullName>
    </recommendedName>
</protein>
<feature type="non-terminal residue" evidence="1">
    <location>
        <position position="51"/>
    </location>
</feature>
<accession>R0DFQ4</accession>
<sequence>MAKNQKSYTPEFKQQIVELYNAGGTSYPQLEREYGVNRSTLSNWVKQLSPI</sequence>
<comment type="caution">
    <text evidence="1">The sequence shown here is derived from an EMBL/GenBank/DDBJ whole genome shotgun (WGS) entry which is preliminary data.</text>
</comment>
<dbReference type="Pfam" id="PF01527">
    <property type="entry name" value="HTH_Tnp_1"/>
    <property type="match status" value="1"/>
</dbReference>
<dbReference type="InterPro" id="IPR009057">
    <property type="entry name" value="Homeodomain-like_sf"/>
</dbReference>
<evidence type="ECO:0008006" key="3">
    <source>
        <dbReference type="Google" id="ProtNLM"/>
    </source>
</evidence>
<name>R0DFQ4_9FIRM</name>
<gene>
    <name evidence="1" type="ORF">HMPREF1083_00730</name>
</gene>
<dbReference type="AlphaFoldDB" id="R0DFQ4"/>
<proteinExistence type="predicted"/>
<keyword evidence="2" id="KW-1185">Reference proteome</keyword>
<dbReference type="RefSeq" id="WP_002583796.1">
    <property type="nucleotide sequence ID" value="NZ_KB851023.1"/>
</dbReference>
<dbReference type="GO" id="GO:0004803">
    <property type="term" value="F:transposase activity"/>
    <property type="evidence" value="ECO:0007669"/>
    <property type="project" value="InterPro"/>
</dbReference>
<dbReference type="Gene3D" id="1.10.10.60">
    <property type="entry name" value="Homeodomain-like"/>
    <property type="match status" value="1"/>
</dbReference>
<dbReference type="Proteomes" id="UP000013180">
    <property type="component" value="Unassembled WGS sequence"/>
</dbReference>
<dbReference type="HOGENOM" id="CLU_027402_39_0_9"/>